<reference evidence="2" key="1">
    <citation type="journal article" date="2020" name="Phytopathology">
        <title>Genome Sequence Resources of Colletotrichum truncatum, C. plurivorum, C. musicola, and C. sojae: Four Species Pathogenic to Soybean (Glycine max).</title>
        <authorList>
            <person name="Rogerio F."/>
            <person name="Boufleur T.R."/>
            <person name="Ciampi-Guillardi M."/>
            <person name="Sukno S.A."/>
            <person name="Thon M.R."/>
            <person name="Massola Junior N.S."/>
            <person name="Baroncelli R."/>
        </authorList>
    </citation>
    <scope>NUCLEOTIDE SEQUENCE</scope>
    <source>
        <strain evidence="2">LFN0074</strain>
    </source>
</reference>
<evidence type="ECO:0000313" key="2">
    <source>
        <dbReference type="EMBL" id="KAF6835642.1"/>
    </source>
</evidence>
<protein>
    <submittedName>
        <fullName evidence="2">Uncharacterized protein</fullName>
    </submittedName>
</protein>
<proteinExistence type="predicted"/>
<feature type="compositionally biased region" description="Polar residues" evidence="1">
    <location>
        <begin position="35"/>
        <end position="53"/>
    </location>
</feature>
<organism evidence="2 3">
    <name type="scientific">Colletotrichum musicola</name>
    <dbReference type="NCBI Taxonomy" id="2175873"/>
    <lineage>
        <taxon>Eukaryota</taxon>
        <taxon>Fungi</taxon>
        <taxon>Dikarya</taxon>
        <taxon>Ascomycota</taxon>
        <taxon>Pezizomycotina</taxon>
        <taxon>Sordariomycetes</taxon>
        <taxon>Hypocreomycetidae</taxon>
        <taxon>Glomerellales</taxon>
        <taxon>Glomerellaceae</taxon>
        <taxon>Colletotrichum</taxon>
        <taxon>Colletotrichum orchidearum species complex</taxon>
    </lineage>
</organism>
<comment type="caution">
    <text evidence="2">The sequence shown here is derived from an EMBL/GenBank/DDBJ whole genome shotgun (WGS) entry which is preliminary data.</text>
</comment>
<evidence type="ECO:0000256" key="1">
    <source>
        <dbReference type="SAM" id="MobiDB-lite"/>
    </source>
</evidence>
<dbReference type="EMBL" id="WIGM01000173">
    <property type="protein sequence ID" value="KAF6835642.1"/>
    <property type="molecule type" value="Genomic_DNA"/>
</dbReference>
<gene>
    <name evidence="2" type="ORF">CMUS01_05692</name>
</gene>
<evidence type="ECO:0000313" key="3">
    <source>
        <dbReference type="Proteomes" id="UP000639643"/>
    </source>
</evidence>
<keyword evidence="3" id="KW-1185">Reference proteome</keyword>
<feature type="region of interest" description="Disordered" evidence="1">
    <location>
        <begin position="24"/>
        <end position="71"/>
    </location>
</feature>
<name>A0A8H6KQ55_9PEZI</name>
<sequence length="134" mass="14380">MEPKAGWDRYDILLPCDELSPAEKGLSAASETEYLESSPSAGTDVTPVYTQTGRKGDTACDSTPRQNGEHSAPLVDILGTFARHECVSGARGEQASIKLLRPSSSKSTLSTLSHGPVQAMIVFARKALFLRDEL</sequence>
<accession>A0A8H6KQ55</accession>
<dbReference type="Proteomes" id="UP000639643">
    <property type="component" value="Unassembled WGS sequence"/>
</dbReference>
<dbReference type="AlphaFoldDB" id="A0A8H6KQ55"/>